<evidence type="ECO:0000313" key="3">
    <source>
        <dbReference type="Proteomes" id="UP000019374"/>
    </source>
</evidence>
<feature type="region of interest" description="Disordered" evidence="1">
    <location>
        <begin position="29"/>
        <end position="61"/>
    </location>
</feature>
<dbReference type="AlphaFoldDB" id="T4ZY98"/>
<protein>
    <submittedName>
        <fullName evidence="2">Uncharacterized protein</fullName>
    </submittedName>
</protein>
<reference evidence="2 3" key="1">
    <citation type="journal article" date="2013" name="Chin. Sci. Bull.">
        <title>Genome survey uncovers the secrets of sex and lifestyle in caterpillar fungus.</title>
        <authorList>
            <person name="Hu X."/>
            <person name="Zhang Y."/>
            <person name="Xiao G."/>
            <person name="Zheng P."/>
            <person name="Xia Y."/>
            <person name="Zhang X."/>
            <person name="St Leger R.J."/>
            <person name="Liu X."/>
            <person name="Wang C."/>
        </authorList>
    </citation>
    <scope>NUCLEOTIDE SEQUENCE [LARGE SCALE GENOMIC DNA]</scope>
    <source>
        <strain evidence="3">Co18 / CGMCC 3.14243</strain>
        <tissue evidence="2">Fruit-body</tissue>
    </source>
</reference>
<dbReference type="Proteomes" id="UP000019374">
    <property type="component" value="Unassembled WGS sequence"/>
</dbReference>
<feature type="compositionally biased region" description="Basic and acidic residues" evidence="1">
    <location>
        <begin position="41"/>
        <end position="55"/>
    </location>
</feature>
<sequence>MGPAGSASRRNRRFFARAIPRADELVRFPPIPRVDGPGLLGRRESGNSRRSERGPAEAQQG</sequence>
<dbReference type="HOGENOM" id="CLU_2923240_0_0_1"/>
<proteinExistence type="predicted"/>
<evidence type="ECO:0000313" key="2">
    <source>
        <dbReference type="EMBL" id="EQK98104.1"/>
    </source>
</evidence>
<name>T4ZY98_OPHSC</name>
<dbReference type="EMBL" id="KE655591">
    <property type="protein sequence ID" value="EQK98104.1"/>
    <property type="molecule type" value="Genomic_DNA"/>
</dbReference>
<gene>
    <name evidence="2" type="ORF">OCS_06181</name>
</gene>
<accession>T4ZY98</accession>
<evidence type="ECO:0000256" key="1">
    <source>
        <dbReference type="SAM" id="MobiDB-lite"/>
    </source>
</evidence>
<organism evidence="2 3">
    <name type="scientific">Ophiocordyceps sinensis (strain Co18 / CGMCC 3.14243)</name>
    <name type="common">Yarsagumba caterpillar fungus</name>
    <name type="synonym">Hirsutella sinensis</name>
    <dbReference type="NCBI Taxonomy" id="911162"/>
    <lineage>
        <taxon>Eukaryota</taxon>
        <taxon>Fungi</taxon>
        <taxon>Dikarya</taxon>
        <taxon>Ascomycota</taxon>
        <taxon>Pezizomycotina</taxon>
        <taxon>Sordariomycetes</taxon>
        <taxon>Hypocreomycetidae</taxon>
        <taxon>Hypocreales</taxon>
        <taxon>Ophiocordycipitaceae</taxon>
        <taxon>Ophiocordyceps</taxon>
    </lineage>
</organism>